<evidence type="ECO:0000313" key="1">
    <source>
        <dbReference type="EMBL" id="QHI39347.1"/>
    </source>
</evidence>
<dbReference type="InterPro" id="IPR058238">
    <property type="entry name" value="Lant_leader_dom"/>
</dbReference>
<reference evidence="1 2" key="1">
    <citation type="journal article" date="2013" name="Int. J. Syst. Evol. Microbiol.">
        <title>Kordia antarctica sp. nov., isolated from Antarctic seawater.</title>
        <authorList>
            <person name="Baek K."/>
            <person name="Choi A."/>
            <person name="Kang I."/>
            <person name="Lee K."/>
            <person name="Cho J.C."/>
        </authorList>
    </citation>
    <scope>NUCLEOTIDE SEQUENCE [LARGE SCALE GENOMIC DNA]</scope>
    <source>
        <strain evidence="1 2">IMCC3317</strain>
    </source>
</reference>
<name>A0A7L4ZSC5_9FLAO</name>
<dbReference type="NCBIfam" id="NF038153">
    <property type="entry name" value="lant_leader_L1a"/>
    <property type="match status" value="1"/>
</dbReference>
<organism evidence="1 2">
    <name type="scientific">Kordia antarctica</name>
    <dbReference type="NCBI Taxonomy" id="1218801"/>
    <lineage>
        <taxon>Bacteria</taxon>
        <taxon>Pseudomonadati</taxon>
        <taxon>Bacteroidota</taxon>
        <taxon>Flavobacteriia</taxon>
        <taxon>Flavobacteriales</taxon>
        <taxon>Flavobacteriaceae</taxon>
        <taxon>Kordia</taxon>
    </lineage>
</organism>
<evidence type="ECO:0000313" key="2">
    <source>
        <dbReference type="Proteomes" id="UP000464657"/>
    </source>
</evidence>
<keyword evidence="2" id="KW-1185">Reference proteome</keyword>
<dbReference type="Proteomes" id="UP000464657">
    <property type="component" value="Chromosome"/>
</dbReference>
<sequence>MKKKNFNSKLSLKKAQIADLNIQKATGGLAKDTLQRGCVSYPYRCSIQECDYTDVTCYHTETCQPKN</sequence>
<protein>
    <submittedName>
        <fullName evidence="1">Uncharacterized protein</fullName>
    </submittedName>
</protein>
<dbReference type="KEGG" id="kan:IMCC3317_47570"/>
<dbReference type="RefSeq" id="WP_160131825.1">
    <property type="nucleotide sequence ID" value="NZ_CP019288.1"/>
</dbReference>
<proteinExistence type="predicted"/>
<dbReference type="AlphaFoldDB" id="A0A7L4ZSC5"/>
<dbReference type="EMBL" id="CP019288">
    <property type="protein sequence ID" value="QHI39347.1"/>
    <property type="molecule type" value="Genomic_DNA"/>
</dbReference>
<gene>
    <name evidence="1" type="ORF">IMCC3317_47570</name>
</gene>
<accession>A0A7L4ZSC5</accession>